<dbReference type="InterPro" id="IPR025645">
    <property type="entry name" value="DUF4349"/>
</dbReference>
<gene>
    <name evidence="4" type="ORF">ACFYG5_09630</name>
</gene>
<evidence type="ECO:0000256" key="1">
    <source>
        <dbReference type="SAM" id="Phobius"/>
    </source>
</evidence>
<name>A0AB74UUY7_9GAMM</name>
<feature type="signal peptide" evidence="2">
    <location>
        <begin position="1"/>
        <end position="21"/>
    </location>
</feature>
<dbReference type="EMBL" id="CP170721">
    <property type="protein sequence ID" value="XIA20360.1"/>
    <property type="molecule type" value="Genomic_DNA"/>
</dbReference>
<feature type="domain" description="DUF4349" evidence="3">
    <location>
        <begin position="45"/>
        <end position="247"/>
    </location>
</feature>
<keyword evidence="1" id="KW-1133">Transmembrane helix</keyword>
<keyword evidence="1" id="KW-0472">Membrane</keyword>
<accession>A0AB74UUY7</accession>
<proteinExistence type="predicted"/>
<evidence type="ECO:0000259" key="3">
    <source>
        <dbReference type="Pfam" id="PF14257"/>
    </source>
</evidence>
<protein>
    <submittedName>
        <fullName evidence="4">DUF4349 domain-containing protein</fullName>
    </submittedName>
</protein>
<dbReference type="RefSeq" id="WP_395117642.1">
    <property type="nucleotide sequence ID" value="NZ_CP170721.1"/>
</dbReference>
<feature type="transmembrane region" description="Helical" evidence="1">
    <location>
        <begin position="225"/>
        <end position="246"/>
    </location>
</feature>
<feature type="chain" id="PRO_5044499347" evidence="2">
    <location>
        <begin position="22"/>
        <end position="261"/>
    </location>
</feature>
<dbReference type="Pfam" id="PF14257">
    <property type="entry name" value="DUF4349"/>
    <property type="match status" value="1"/>
</dbReference>
<keyword evidence="2" id="KW-0732">Signal</keyword>
<keyword evidence="1" id="KW-0812">Transmembrane</keyword>
<reference evidence="4" key="1">
    <citation type="submission" date="2024-10" db="EMBL/GenBank/DDBJ databases">
        <authorList>
            <person name="Lesea H.P."/>
            <person name="Kuehl J.V."/>
            <person name="Chandonia J.-M."/>
        </authorList>
    </citation>
    <scope>NUCLEOTIDE SEQUENCE</scope>
    <source>
        <strain evidence="4">FW102-FHT14D07</strain>
    </source>
</reference>
<evidence type="ECO:0000256" key="2">
    <source>
        <dbReference type="SAM" id="SignalP"/>
    </source>
</evidence>
<sequence>MSSFRSVCMALLLLGVLQAICGCSKKQEVSPAPVSGEQSKSGAMLAYEHTLRIKLPEAKIADRLAVARQACESDRFGACNVLRIRQDEHSASLVVRIVPDGVEPMAKLASQDGTVGYRQTRAEDLADVVTDNRRQRDLLEKQAQHLADLAARKDMAVADLIALSHEQASVESQLQSLQAAGANQQRRLDTNRLELDFDSSDARSGRIGIGFSGLPDEVADGVVDALGLLGYGLPFLILAFPLAMLWRRLWRRFTRSGRQLH</sequence>
<dbReference type="AlphaFoldDB" id="A0AB74UUY7"/>
<dbReference type="PROSITE" id="PS51257">
    <property type="entry name" value="PROKAR_LIPOPROTEIN"/>
    <property type="match status" value="1"/>
</dbReference>
<organism evidence="4">
    <name type="scientific">Rhodanobacter sp. FW102-FHT14D07</name>
    <dbReference type="NCBI Taxonomy" id="3351462"/>
    <lineage>
        <taxon>Bacteria</taxon>
        <taxon>Pseudomonadati</taxon>
        <taxon>Pseudomonadota</taxon>
        <taxon>Gammaproteobacteria</taxon>
        <taxon>Lysobacterales</taxon>
        <taxon>Rhodanobacteraceae</taxon>
        <taxon>Rhodanobacter</taxon>
    </lineage>
</organism>
<evidence type="ECO:0000313" key="4">
    <source>
        <dbReference type="EMBL" id="XIA20360.1"/>
    </source>
</evidence>